<dbReference type="SUPFAM" id="SSF159234">
    <property type="entry name" value="FomD-like"/>
    <property type="match status" value="1"/>
</dbReference>
<dbReference type="EMBL" id="JBHSFN010000001">
    <property type="protein sequence ID" value="MFC4584580.1"/>
    <property type="molecule type" value="Genomic_DNA"/>
</dbReference>
<accession>A0ABV9E4X7</accession>
<dbReference type="InterPro" id="IPR050212">
    <property type="entry name" value="Ntdp-like"/>
</dbReference>
<dbReference type="Gene3D" id="2.40.380.10">
    <property type="entry name" value="FomD-like"/>
    <property type="match status" value="1"/>
</dbReference>
<keyword evidence="1" id="KW-0378">Hydrolase</keyword>
<gene>
    <name evidence="3" type="ORF">ACFO8L_00750</name>
</gene>
<evidence type="ECO:0000313" key="4">
    <source>
        <dbReference type="Proteomes" id="UP001595891"/>
    </source>
</evidence>
<dbReference type="Pfam" id="PF04167">
    <property type="entry name" value="DUF402"/>
    <property type="match status" value="1"/>
</dbReference>
<dbReference type="Proteomes" id="UP001595891">
    <property type="component" value="Unassembled WGS sequence"/>
</dbReference>
<dbReference type="RefSeq" id="WP_262841881.1">
    <property type="nucleotide sequence ID" value="NZ_JANZYP010000007.1"/>
</dbReference>
<evidence type="ECO:0000313" key="3">
    <source>
        <dbReference type="EMBL" id="MFC4584580.1"/>
    </source>
</evidence>
<keyword evidence="4" id="KW-1185">Reference proteome</keyword>
<sequence length="176" mass="19777">MNAEAPAGGVTGATIDVVYTKFDGSLHWHHGASLLGEDEHGVWTGCRARSSARRGSEPPVVWRHPFVMLFPRDAWWTASFNGRPSKLEIYCDITTVPRWGDGGVTMVDLDLDVIRMRDGRVLLDDEDEFAEHRVRYSYPQDVVEQAERSAGWLMAAVRARAAPFSGVHRTWMTHVV</sequence>
<comment type="caution">
    <text evidence="3">The sequence shown here is derived from an EMBL/GenBank/DDBJ whole genome shotgun (WGS) entry which is preliminary data.</text>
</comment>
<dbReference type="InterPro" id="IPR007295">
    <property type="entry name" value="DUF402"/>
</dbReference>
<dbReference type="PANTHER" id="PTHR39159">
    <property type="match status" value="1"/>
</dbReference>
<feature type="domain" description="DUF402" evidence="2">
    <location>
        <begin position="23"/>
        <end position="160"/>
    </location>
</feature>
<protein>
    <submittedName>
        <fullName evidence="3">DUF402 domain-containing protein</fullName>
    </submittedName>
</protein>
<proteinExistence type="predicted"/>
<evidence type="ECO:0000259" key="2">
    <source>
        <dbReference type="Pfam" id="PF04167"/>
    </source>
</evidence>
<organism evidence="3 4">
    <name type="scientific">Sphaerisporangium corydalis</name>
    <dbReference type="NCBI Taxonomy" id="1441875"/>
    <lineage>
        <taxon>Bacteria</taxon>
        <taxon>Bacillati</taxon>
        <taxon>Actinomycetota</taxon>
        <taxon>Actinomycetes</taxon>
        <taxon>Streptosporangiales</taxon>
        <taxon>Streptosporangiaceae</taxon>
        <taxon>Sphaerisporangium</taxon>
    </lineage>
</organism>
<dbReference type="PANTHER" id="PTHR39159:SF1">
    <property type="entry name" value="UPF0374 PROTEIN YGAC"/>
    <property type="match status" value="1"/>
</dbReference>
<reference evidence="4" key="1">
    <citation type="journal article" date="2019" name="Int. J. Syst. Evol. Microbiol.">
        <title>The Global Catalogue of Microorganisms (GCM) 10K type strain sequencing project: providing services to taxonomists for standard genome sequencing and annotation.</title>
        <authorList>
            <consortium name="The Broad Institute Genomics Platform"/>
            <consortium name="The Broad Institute Genome Sequencing Center for Infectious Disease"/>
            <person name="Wu L."/>
            <person name="Ma J."/>
        </authorList>
    </citation>
    <scope>NUCLEOTIDE SEQUENCE [LARGE SCALE GENOMIC DNA]</scope>
    <source>
        <strain evidence="4">CCUG 49560</strain>
    </source>
</reference>
<evidence type="ECO:0000256" key="1">
    <source>
        <dbReference type="ARBA" id="ARBA00022801"/>
    </source>
</evidence>
<dbReference type="InterPro" id="IPR035930">
    <property type="entry name" value="FomD-like_sf"/>
</dbReference>
<name>A0ABV9E4X7_9ACTN</name>